<sequence length="268" mass="29974">MSLYKRMIQLHAMSIVGFTAVSVLYMTLIIWIFPTFADKMDVMNELISGMPAGFIQAFGLEAGMGSLGEFLSSKYYDMIFIIILSIYSIMITNQLISQFIDRGSMAYLLATPYSRIKIALLHFSVFLTGLLTIMVVTTAIGIWAQTVIVTSDNQMDVQAFLEVNVMGTLLFFALGSLNFLLSCLLNDEKKALGAASLVVFLMYGFDIIAKLTEKLSWLEYATLFSFFQASDILRSGSAPVYSYFWLIVIGIAALSMSLWIFKKRDLPL</sequence>
<proteinExistence type="predicted"/>
<organism evidence="2 3">
    <name type="scientific">Pontibacillus chungwhensis BH030062</name>
    <dbReference type="NCBI Taxonomy" id="1385513"/>
    <lineage>
        <taxon>Bacteria</taxon>
        <taxon>Bacillati</taxon>
        <taxon>Bacillota</taxon>
        <taxon>Bacilli</taxon>
        <taxon>Bacillales</taxon>
        <taxon>Bacillaceae</taxon>
        <taxon>Pontibacillus</taxon>
    </lineage>
</organism>
<dbReference type="eggNOG" id="COG1277">
    <property type="taxonomic scope" value="Bacteria"/>
</dbReference>
<dbReference type="Proteomes" id="UP000030153">
    <property type="component" value="Unassembled WGS sequence"/>
</dbReference>
<dbReference type="RefSeq" id="WP_036779168.1">
    <property type="nucleotide sequence ID" value="NZ_AVBG01000001.1"/>
</dbReference>
<dbReference type="AlphaFoldDB" id="A0A0A2V1X9"/>
<keyword evidence="1" id="KW-0472">Membrane</keyword>
<comment type="caution">
    <text evidence="2">The sequence shown here is derived from an EMBL/GenBank/DDBJ whole genome shotgun (WGS) entry which is preliminary data.</text>
</comment>
<feature type="transmembrane region" description="Helical" evidence="1">
    <location>
        <begin position="191"/>
        <end position="209"/>
    </location>
</feature>
<keyword evidence="1" id="KW-1133">Transmembrane helix</keyword>
<dbReference type="OrthoDB" id="66636at2"/>
<gene>
    <name evidence="2" type="ORF">N780_12015</name>
</gene>
<keyword evidence="3" id="KW-1185">Reference proteome</keyword>
<evidence type="ECO:0000313" key="2">
    <source>
        <dbReference type="EMBL" id="KGP93048.1"/>
    </source>
</evidence>
<feature type="transmembrane region" description="Helical" evidence="1">
    <location>
        <begin position="12"/>
        <end position="33"/>
    </location>
</feature>
<feature type="transmembrane region" description="Helical" evidence="1">
    <location>
        <begin position="75"/>
        <end position="97"/>
    </location>
</feature>
<protein>
    <submittedName>
        <fullName evidence="2">Permease</fullName>
    </submittedName>
</protein>
<accession>A0A0A2V1X9</accession>
<reference evidence="2 3" key="1">
    <citation type="submission" date="2013-08" db="EMBL/GenBank/DDBJ databases">
        <title>Genome of Pontibacillus chungwhensis.</title>
        <authorList>
            <person name="Wang Q."/>
            <person name="Wang G."/>
        </authorList>
    </citation>
    <scope>NUCLEOTIDE SEQUENCE [LARGE SCALE GENOMIC DNA]</scope>
    <source>
        <strain evidence="2 3">BH030062</strain>
    </source>
</reference>
<dbReference type="STRING" id="1385513.N780_12015"/>
<dbReference type="GO" id="GO:0005886">
    <property type="term" value="C:plasma membrane"/>
    <property type="evidence" value="ECO:0007669"/>
    <property type="project" value="UniProtKB-SubCell"/>
</dbReference>
<dbReference type="GO" id="GO:0140359">
    <property type="term" value="F:ABC-type transporter activity"/>
    <property type="evidence" value="ECO:0007669"/>
    <property type="project" value="InterPro"/>
</dbReference>
<feature type="transmembrane region" description="Helical" evidence="1">
    <location>
        <begin position="163"/>
        <end position="184"/>
    </location>
</feature>
<name>A0A0A2V1X9_9BACI</name>
<dbReference type="EMBL" id="AVBG01000001">
    <property type="protein sequence ID" value="KGP93048.1"/>
    <property type="molecule type" value="Genomic_DNA"/>
</dbReference>
<dbReference type="Pfam" id="PF12679">
    <property type="entry name" value="ABC2_membrane_2"/>
    <property type="match status" value="1"/>
</dbReference>
<evidence type="ECO:0000313" key="3">
    <source>
        <dbReference type="Proteomes" id="UP000030153"/>
    </source>
</evidence>
<evidence type="ECO:0000256" key="1">
    <source>
        <dbReference type="SAM" id="Phobius"/>
    </source>
</evidence>
<keyword evidence="1" id="KW-0812">Transmembrane</keyword>
<feature type="transmembrane region" description="Helical" evidence="1">
    <location>
        <begin position="118"/>
        <end position="143"/>
    </location>
</feature>
<feature type="transmembrane region" description="Helical" evidence="1">
    <location>
        <begin position="243"/>
        <end position="261"/>
    </location>
</feature>